<dbReference type="Gene3D" id="3.40.50.2000">
    <property type="entry name" value="Glycogen Phosphorylase B"/>
    <property type="match status" value="2"/>
</dbReference>
<feature type="domain" description="Glucosyltransferase 3-like C-terminal" evidence="3">
    <location>
        <begin position="173"/>
        <end position="331"/>
    </location>
</feature>
<keyword evidence="1" id="KW-0808">Transferase</keyword>
<dbReference type="PATRIC" id="fig|1423820.4.peg.361"/>
<organism evidence="4 5">
    <name type="scientific">Ligilactobacillus araffinosus DSM 20653</name>
    <dbReference type="NCBI Taxonomy" id="1423820"/>
    <lineage>
        <taxon>Bacteria</taxon>
        <taxon>Bacillati</taxon>
        <taxon>Bacillota</taxon>
        <taxon>Bacilli</taxon>
        <taxon>Lactobacillales</taxon>
        <taxon>Lactobacillaceae</taxon>
        <taxon>Ligilactobacillus</taxon>
    </lineage>
</organism>
<gene>
    <name evidence="4" type="ORF">FC64_GL000362</name>
</gene>
<dbReference type="Pfam" id="PF26334">
    <property type="entry name" value="Gtf3_N"/>
    <property type="match status" value="1"/>
</dbReference>
<dbReference type="SUPFAM" id="SSF53756">
    <property type="entry name" value="UDP-Glycosyltransferase/glycogen phosphorylase"/>
    <property type="match status" value="1"/>
</dbReference>
<dbReference type="PIRSF" id="PIRSF007023">
    <property type="entry name" value="UDP-Galf_transf"/>
    <property type="match status" value="1"/>
</dbReference>
<accession>A0A0R1ZP80</accession>
<dbReference type="Proteomes" id="UP000051291">
    <property type="component" value="Unassembled WGS sequence"/>
</dbReference>
<dbReference type="Pfam" id="PF26337">
    <property type="entry name" value="Gtf3_C"/>
    <property type="match status" value="1"/>
</dbReference>
<reference evidence="4 5" key="1">
    <citation type="journal article" date="2015" name="Genome Announc.">
        <title>Expanding the biotechnology potential of lactobacilli through comparative genomics of 213 strains and associated genera.</title>
        <authorList>
            <person name="Sun Z."/>
            <person name="Harris H.M."/>
            <person name="McCann A."/>
            <person name="Guo C."/>
            <person name="Argimon S."/>
            <person name="Zhang W."/>
            <person name="Yang X."/>
            <person name="Jeffery I.B."/>
            <person name="Cooney J.C."/>
            <person name="Kagawa T.F."/>
            <person name="Liu W."/>
            <person name="Song Y."/>
            <person name="Salvetti E."/>
            <person name="Wrobel A."/>
            <person name="Rasinkangas P."/>
            <person name="Parkhill J."/>
            <person name="Rea M.C."/>
            <person name="O'Sullivan O."/>
            <person name="Ritari J."/>
            <person name="Douillard F.P."/>
            <person name="Paul Ross R."/>
            <person name="Yang R."/>
            <person name="Briner A.E."/>
            <person name="Felis G.E."/>
            <person name="de Vos W.M."/>
            <person name="Barrangou R."/>
            <person name="Klaenhammer T.R."/>
            <person name="Caufield P.W."/>
            <person name="Cui Y."/>
            <person name="Zhang H."/>
            <person name="O'Toole P.W."/>
        </authorList>
    </citation>
    <scope>NUCLEOTIDE SEQUENCE [LARGE SCALE GENOMIC DNA]</scope>
    <source>
        <strain evidence="4 5">DSM 20653</strain>
    </source>
</reference>
<comment type="caution">
    <text evidence="4">The sequence shown here is derived from an EMBL/GenBank/DDBJ whole genome shotgun (WGS) entry which is preliminary data.</text>
</comment>
<protein>
    <recommendedName>
        <fullName evidence="6">Galactofuranosyltransferase</fullName>
    </recommendedName>
</protein>
<dbReference type="STRING" id="1423820.FC64_GL000362"/>
<keyword evidence="5" id="KW-1185">Reference proteome</keyword>
<evidence type="ECO:0000259" key="3">
    <source>
        <dbReference type="Pfam" id="PF26337"/>
    </source>
</evidence>
<proteinExistence type="predicted"/>
<evidence type="ECO:0000259" key="2">
    <source>
        <dbReference type="Pfam" id="PF26334"/>
    </source>
</evidence>
<name>A0A0R1ZP80_9LACO</name>
<dbReference type="InterPro" id="IPR058592">
    <property type="entry name" value="Gtf3_C"/>
</dbReference>
<dbReference type="EMBL" id="AYYZ01000017">
    <property type="protein sequence ID" value="KRM52611.1"/>
    <property type="molecule type" value="Genomic_DNA"/>
</dbReference>
<dbReference type="RefSeq" id="WP_057906503.1">
    <property type="nucleotide sequence ID" value="NZ_AYYZ01000017.1"/>
</dbReference>
<evidence type="ECO:0000256" key="1">
    <source>
        <dbReference type="ARBA" id="ARBA00022679"/>
    </source>
</evidence>
<sequence>MKKIVITSVLNRNGQNAGSKAKNDDRNILVNNGFVPLDIVVPEDRVRKLLFSKIDIPKLIKENNADEYIIQYPLYSMIVIRSVIESIKANNKNSKIILLIHDVEALRQRKGDQAYTNKEVQIFNEVDGIIVHNLSMKKYLKATGVHVQMIEQNLFDYLNDAPIKVKKEYNREICFAGNLSKAEFLNKLRFNKIRLNVYGAPKSKKIYKEGIFYKGSFDPDELPRYLEGDFGLVWDGDSCKTNTGIFGEYTRFNSPHKASLYLSTGIPVIVWDEAGIAPFIQENRLGIVVGRIDNLDEVLTKISHEEYQAIQLNVQNYAKKIRKGKNLLDSLRKMENRLFS</sequence>
<evidence type="ECO:0008006" key="6">
    <source>
        <dbReference type="Google" id="ProtNLM"/>
    </source>
</evidence>
<evidence type="ECO:0000313" key="5">
    <source>
        <dbReference type="Proteomes" id="UP000051291"/>
    </source>
</evidence>
<evidence type="ECO:0000313" key="4">
    <source>
        <dbReference type="EMBL" id="KRM52611.1"/>
    </source>
</evidence>
<feature type="domain" description="Glucosyltransferase 3-like N-terminal" evidence="2">
    <location>
        <begin position="3"/>
        <end position="154"/>
    </location>
</feature>
<dbReference type="InterPro" id="IPR058591">
    <property type="entry name" value="Gtf3_N"/>
</dbReference>
<dbReference type="AlphaFoldDB" id="A0A0R1ZP80"/>